<dbReference type="Proteomes" id="UP000184275">
    <property type="component" value="Unassembled WGS sequence"/>
</dbReference>
<dbReference type="PANTHER" id="PTHR11717">
    <property type="entry name" value="LOW MOLECULAR WEIGHT PROTEIN TYROSINE PHOSPHATASE"/>
    <property type="match status" value="1"/>
</dbReference>
<feature type="active site" evidence="6">
    <location>
        <position position="14"/>
    </location>
</feature>
<feature type="active site" description="Nucleophile" evidence="6">
    <location>
        <position position="8"/>
    </location>
</feature>
<name>A0A1M6V0S7_9BACT</name>
<dbReference type="PRINTS" id="PR00719">
    <property type="entry name" value="LMWPTPASE"/>
</dbReference>
<dbReference type="Proteomes" id="UP000190449">
    <property type="component" value="Unassembled WGS sequence"/>
</dbReference>
<dbReference type="InterPro" id="IPR050438">
    <property type="entry name" value="LMW_PTPase"/>
</dbReference>
<evidence type="ECO:0000313" key="11">
    <source>
        <dbReference type="Proteomes" id="UP000190449"/>
    </source>
</evidence>
<dbReference type="SMART" id="SM00226">
    <property type="entry name" value="LMWPc"/>
    <property type="match status" value="1"/>
</dbReference>
<dbReference type="EMBL" id="FUWU01000037">
    <property type="protein sequence ID" value="SJZ94456.1"/>
    <property type="molecule type" value="Genomic_DNA"/>
</dbReference>
<evidence type="ECO:0000256" key="3">
    <source>
        <dbReference type="ARBA" id="ARBA00022801"/>
    </source>
</evidence>
<keyword evidence="4" id="KW-0904">Protein phosphatase</keyword>
<protein>
    <recommendedName>
        <fullName evidence="2">protein-tyrosine-phosphatase</fullName>
        <ecNumber evidence="2">3.1.3.48</ecNumber>
    </recommendedName>
</protein>
<dbReference type="InterPro" id="IPR036196">
    <property type="entry name" value="Ptyr_pPase_sf"/>
</dbReference>
<feature type="domain" description="Phosphotyrosine protein phosphatase I" evidence="7">
    <location>
        <begin position="2"/>
        <end position="141"/>
    </location>
</feature>
<keyword evidence="10" id="KW-1185">Reference proteome</keyword>
<dbReference type="InterPro" id="IPR017867">
    <property type="entry name" value="Tyr_phospatase_low_mol_wt"/>
</dbReference>
<reference evidence="10" key="2">
    <citation type="submission" date="2016-11" db="EMBL/GenBank/DDBJ databases">
        <authorList>
            <person name="Varghese N."/>
            <person name="Submissions S."/>
        </authorList>
    </citation>
    <scope>NUCLEOTIDE SEQUENCE [LARGE SCALE GENOMIC DNA]</scope>
    <source>
        <strain evidence="10">UWOS</strain>
    </source>
</reference>
<evidence type="ECO:0000256" key="5">
    <source>
        <dbReference type="ARBA" id="ARBA00051722"/>
    </source>
</evidence>
<organism evidence="8 10">
    <name type="scientific">Fibrobacter intestinalis</name>
    <dbReference type="NCBI Taxonomy" id="28122"/>
    <lineage>
        <taxon>Bacteria</taxon>
        <taxon>Pseudomonadati</taxon>
        <taxon>Fibrobacterota</taxon>
        <taxon>Fibrobacteria</taxon>
        <taxon>Fibrobacterales</taxon>
        <taxon>Fibrobacteraceae</taxon>
        <taxon>Fibrobacter</taxon>
    </lineage>
</organism>
<evidence type="ECO:0000313" key="9">
    <source>
        <dbReference type="EMBL" id="SJZ94456.1"/>
    </source>
</evidence>
<reference evidence="9 11" key="3">
    <citation type="submission" date="2017-02" db="EMBL/GenBank/DDBJ databases">
        <authorList>
            <person name="Peterson S.W."/>
        </authorList>
    </citation>
    <scope>NUCLEOTIDE SEQUENCE [LARGE SCALE GENOMIC DNA]</scope>
    <source>
        <strain evidence="9 11">ATCC 43854</strain>
    </source>
</reference>
<feature type="active site" description="Proton donor" evidence="6">
    <location>
        <position position="115"/>
    </location>
</feature>
<dbReference type="InterPro" id="IPR023485">
    <property type="entry name" value="Ptyr_pPase"/>
</dbReference>
<evidence type="ECO:0000256" key="4">
    <source>
        <dbReference type="ARBA" id="ARBA00022912"/>
    </source>
</evidence>
<evidence type="ECO:0000313" key="8">
    <source>
        <dbReference type="EMBL" id="SHK75038.1"/>
    </source>
</evidence>
<dbReference type="EMBL" id="FRAW01000016">
    <property type="protein sequence ID" value="SHK75038.1"/>
    <property type="molecule type" value="Genomic_DNA"/>
</dbReference>
<proteinExistence type="inferred from homology"/>
<evidence type="ECO:0000256" key="1">
    <source>
        <dbReference type="ARBA" id="ARBA00011063"/>
    </source>
</evidence>
<dbReference type="RefSeq" id="WP_073304540.1">
    <property type="nucleotide sequence ID" value="NZ_FRAW01000016.1"/>
</dbReference>
<gene>
    <name evidence="9" type="ORF">SAMN02745108_02034</name>
    <name evidence="8" type="ORF">SAMN05720469_11630</name>
</gene>
<reference evidence="8" key="1">
    <citation type="submission" date="2016-11" db="EMBL/GenBank/DDBJ databases">
        <authorList>
            <person name="Jaros S."/>
            <person name="Januszkiewicz K."/>
            <person name="Wedrychowicz H."/>
        </authorList>
    </citation>
    <scope>NUCLEOTIDE SEQUENCE [LARGE SCALE GENOMIC DNA]</scope>
    <source>
        <strain evidence="8">UWOS</strain>
    </source>
</reference>
<evidence type="ECO:0000259" key="7">
    <source>
        <dbReference type="SMART" id="SM00226"/>
    </source>
</evidence>
<evidence type="ECO:0000313" key="10">
    <source>
        <dbReference type="Proteomes" id="UP000184275"/>
    </source>
</evidence>
<dbReference type="Pfam" id="PF01451">
    <property type="entry name" value="LMWPc"/>
    <property type="match status" value="1"/>
</dbReference>
<dbReference type="GO" id="GO:0004725">
    <property type="term" value="F:protein tyrosine phosphatase activity"/>
    <property type="evidence" value="ECO:0007669"/>
    <property type="project" value="UniProtKB-EC"/>
</dbReference>
<dbReference type="SUPFAM" id="SSF52788">
    <property type="entry name" value="Phosphotyrosine protein phosphatases I"/>
    <property type="match status" value="1"/>
</dbReference>
<keyword evidence="3" id="KW-0378">Hydrolase</keyword>
<accession>A0A1M6V0S7</accession>
<dbReference type="AlphaFoldDB" id="A0A1M6V0S7"/>
<comment type="catalytic activity">
    <reaction evidence="5">
        <text>O-phospho-L-tyrosyl-[protein] + H2O = L-tyrosyl-[protein] + phosphate</text>
        <dbReference type="Rhea" id="RHEA:10684"/>
        <dbReference type="Rhea" id="RHEA-COMP:10136"/>
        <dbReference type="Rhea" id="RHEA-COMP:20101"/>
        <dbReference type="ChEBI" id="CHEBI:15377"/>
        <dbReference type="ChEBI" id="CHEBI:43474"/>
        <dbReference type="ChEBI" id="CHEBI:46858"/>
        <dbReference type="ChEBI" id="CHEBI:61978"/>
        <dbReference type="EC" id="3.1.3.48"/>
    </reaction>
</comment>
<evidence type="ECO:0000256" key="6">
    <source>
        <dbReference type="PIRSR" id="PIRSR617867-1"/>
    </source>
</evidence>
<dbReference type="STRING" id="28122.SAMN02745108_02034"/>
<dbReference type="PANTHER" id="PTHR11717:SF31">
    <property type="entry name" value="LOW MOLECULAR WEIGHT PROTEIN-TYROSINE-PHOSPHATASE ETP-RELATED"/>
    <property type="match status" value="1"/>
</dbReference>
<accession>A0A1T4PT42</accession>
<comment type="similarity">
    <text evidence="1">Belongs to the low molecular weight phosphotyrosine protein phosphatase family.</text>
</comment>
<evidence type="ECO:0000256" key="2">
    <source>
        <dbReference type="ARBA" id="ARBA00013064"/>
    </source>
</evidence>
<dbReference type="Gene3D" id="3.40.50.2300">
    <property type="match status" value="1"/>
</dbReference>
<sequence>MKNILVLCTGNVCRSPTAAFLLRRELAGVDCSIRSAGIAAVLNSSAEELAQKVALEHGLDISSHRSCQVTMNMLQWADLVLVMEKMQKMSLLSRYPWLQGKIFRYGEPQQVDVPDPHGHSEHSFRMSWNFIEKMTPYWVEKIAHPEGNNLCR</sequence>
<dbReference type="EC" id="3.1.3.48" evidence="2"/>